<evidence type="ECO:0000313" key="2">
    <source>
        <dbReference type="Proteomes" id="UP000878956"/>
    </source>
</evidence>
<comment type="caution">
    <text evidence="1">The sequence shown here is derived from an EMBL/GenBank/DDBJ whole genome shotgun (WGS) entry which is preliminary data.</text>
</comment>
<dbReference type="InterPro" id="IPR035093">
    <property type="entry name" value="RelE/ParE_toxin_dom_sf"/>
</dbReference>
<dbReference type="RefSeq" id="WP_009894887.1">
    <property type="nucleotide sequence ID" value="NZ_BIQW01000005.1"/>
</dbReference>
<dbReference type="Proteomes" id="UP000878956">
    <property type="component" value="Unassembled WGS sequence"/>
</dbReference>
<evidence type="ECO:0000313" key="1">
    <source>
        <dbReference type="EMBL" id="HBH1541588.1"/>
    </source>
</evidence>
<dbReference type="Gene3D" id="3.30.2310.20">
    <property type="entry name" value="RelE-like"/>
    <property type="match status" value="1"/>
</dbReference>
<dbReference type="SUPFAM" id="SSF143011">
    <property type="entry name" value="RelE-like"/>
    <property type="match status" value="1"/>
</dbReference>
<dbReference type="AlphaFoldDB" id="A0AAN5VKV8"/>
<name>A0AAN5VKV8_CLODI</name>
<proteinExistence type="predicted"/>
<protein>
    <submittedName>
        <fullName evidence="1">Type II toxin-antitoxin system RelE/ParE family toxin</fullName>
    </submittedName>
</protein>
<reference evidence="1" key="2">
    <citation type="submission" date="2021-06" db="EMBL/GenBank/DDBJ databases">
        <authorList>
            <consortium name="NCBI Pathogen Detection Project"/>
        </authorList>
    </citation>
    <scope>NUCLEOTIDE SEQUENCE</scope>
    <source>
        <strain evidence="1">HN1000</strain>
    </source>
</reference>
<reference evidence="1" key="1">
    <citation type="journal article" date="2018" name="Genome Biol.">
        <title>SKESA: strategic k-mer extension for scrupulous assemblies.</title>
        <authorList>
            <person name="Souvorov A."/>
            <person name="Agarwala R."/>
            <person name="Lipman D.J."/>
        </authorList>
    </citation>
    <scope>NUCLEOTIDE SEQUENCE</scope>
    <source>
        <strain evidence="1">HN1000</strain>
    </source>
</reference>
<gene>
    <name evidence="1" type="ORF">KRM00_001050</name>
</gene>
<sequence length="111" mass="12761">MKWNIFYTKDSHKDLKKLDNSQRKQVLKAIEKVSYNPLPSPDGYGKPLGNKGNNNLTNCFKIKLRGIGIRVVYNLVMENNIMRIIVISVREDSLVYDIASERVKEMATTTE</sequence>
<dbReference type="EMBL" id="DAEPXK010000008">
    <property type="protein sequence ID" value="HBH1541588.1"/>
    <property type="molecule type" value="Genomic_DNA"/>
</dbReference>
<organism evidence="1 2">
    <name type="scientific">Clostridioides difficile</name>
    <name type="common">Peptoclostridium difficile</name>
    <dbReference type="NCBI Taxonomy" id="1496"/>
    <lineage>
        <taxon>Bacteria</taxon>
        <taxon>Bacillati</taxon>
        <taxon>Bacillota</taxon>
        <taxon>Clostridia</taxon>
        <taxon>Peptostreptococcales</taxon>
        <taxon>Peptostreptococcaceae</taxon>
        <taxon>Clostridioides</taxon>
    </lineage>
</organism>
<accession>A0AAN5VKV8</accession>